<evidence type="ECO:0000313" key="3">
    <source>
        <dbReference type="Proteomes" id="UP001243330"/>
    </source>
</evidence>
<evidence type="ECO:0000313" key="2">
    <source>
        <dbReference type="EMBL" id="KAK1837963.1"/>
    </source>
</evidence>
<dbReference type="Proteomes" id="UP001243330">
    <property type="component" value="Unassembled WGS sequence"/>
</dbReference>
<comment type="caution">
    <text evidence="2">The sequence shown here is derived from an EMBL/GenBank/DDBJ whole genome shotgun (WGS) entry which is preliminary data.</text>
</comment>
<keyword evidence="3" id="KW-1185">Reference proteome</keyword>
<accession>A0AAD9E7U4</accession>
<protein>
    <submittedName>
        <fullName evidence="2">Uncharacterized protein</fullName>
    </submittedName>
</protein>
<reference evidence="2" key="1">
    <citation type="submission" date="2023-01" db="EMBL/GenBank/DDBJ databases">
        <title>Colletotrichum chrysophilum M932 genome sequence.</title>
        <authorList>
            <person name="Baroncelli R."/>
        </authorList>
    </citation>
    <scope>NUCLEOTIDE SEQUENCE</scope>
    <source>
        <strain evidence="2">M932</strain>
    </source>
</reference>
<gene>
    <name evidence="2" type="ORF">CCHR01_19416</name>
</gene>
<sequence>MRHEGFPDDTAVRGPELRALASALLKKPPTGSQWPAQTPLQTLFAATARKTRQTAPRAPCHLFPNYGSPVGATENSTKEPSQIQASPSQLFHTPMFAVGVRGSLNKPTALAGSIWLRYPTPFTVAPAASSTRHRRKGGVSLSLRQRQRPNRAFRVIGCDSETPPFGSSGALSIRGSARRVSLDNDDDVDDDTATNMLNDVTRPPLSHERARCQKPGKW</sequence>
<dbReference type="AlphaFoldDB" id="A0AAD9E7U4"/>
<proteinExistence type="predicted"/>
<evidence type="ECO:0000256" key="1">
    <source>
        <dbReference type="SAM" id="MobiDB-lite"/>
    </source>
</evidence>
<dbReference type="EMBL" id="JAQOWY010000948">
    <property type="protein sequence ID" value="KAK1837963.1"/>
    <property type="molecule type" value="Genomic_DNA"/>
</dbReference>
<feature type="region of interest" description="Disordered" evidence="1">
    <location>
        <begin position="166"/>
        <end position="218"/>
    </location>
</feature>
<name>A0AAD9E7U4_9PEZI</name>
<organism evidence="2 3">
    <name type="scientific">Colletotrichum chrysophilum</name>
    <dbReference type="NCBI Taxonomy" id="1836956"/>
    <lineage>
        <taxon>Eukaryota</taxon>
        <taxon>Fungi</taxon>
        <taxon>Dikarya</taxon>
        <taxon>Ascomycota</taxon>
        <taxon>Pezizomycotina</taxon>
        <taxon>Sordariomycetes</taxon>
        <taxon>Hypocreomycetidae</taxon>
        <taxon>Glomerellales</taxon>
        <taxon>Glomerellaceae</taxon>
        <taxon>Colletotrichum</taxon>
        <taxon>Colletotrichum gloeosporioides species complex</taxon>
    </lineage>
</organism>
<feature type="compositionally biased region" description="Acidic residues" evidence="1">
    <location>
        <begin position="183"/>
        <end position="192"/>
    </location>
</feature>